<dbReference type="InterPro" id="IPR006439">
    <property type="entry name" value="HAD-SF_hydro_IA"/>
</dbReference>
<dbReference type="NCBIfam" id="TIGR01549">
    <property type="entry name" value="HAD-SF-IA-v1"/>
    <property type="match status" value="1"/>
</dbReference>
<proteinExistence type="predicted"/>
<reference evidence="1" key="1">
    <citation type="submission" date="2018-06" db="EMBL/GenBank/DDBJ databases">
        <authorList>
            <person name="Zhirakovskaya E."/>
        </authorList>
    </citation>
    <scope>NUCLEOTIDE SEQUENCE</scope>
</reference>
<dbReference type="GO" id="GO:0005829">
    <property type="term" value="C:cytosol"/>
    <property type="evidence" value="ECO:0007669"/>
    <property type="project" value="TreeGrafter"/>
</dbReference>
<dbReference type="NCBIfam" id="TIGR01509">
    <property type="entry name" value="HAD-SF-IA-v3"/>
    <property type="match status" value="1"/>
</dbReference>
<dbReference type="SFLD" id="SFLDS00003">
    <property type="entry name" value="Haloacid_Dehalogenase"/>
    <property type="match status" value="1"/>
</dbReference>
<dbReference type="Gene3D" id="1.10.150.240">
    <property type="entry name" value="Putative phosphatase, domain 2"/>
    <property type="match status" value="1"/>
</dbReference>
<dbReference type="InterPro" id="IPR050155">
    <property type="entry name" value="HAD-like_hydrolase_sf"/>
</dbReference>
<dbReference type="SFLD" id="SFLDG01135">
    <property type="entry name" value="C1.5.6:_HAD__Beta-PGM__Phospha"/>
    <property type="match status" value="1"/>
</dbReference>
<dbReference type="GO" id="GO:0008967">
    <property type="term" value="F:phosphoglycolate phosphatase activity"/>
    <property type="evidence" value="ECO:0007669"/>
    <property type="project" value="TreeGrafter"/>
</dbReference>
<dbReference type="SFLD" id="SFLDG01129">
    <property type="entry name" value="C1.5:_HAD__Beta-PGM__Phosphata"/>
    <property type="match status" value="1"/>
</dbReference>
<dbReference type="AlphaFoldDB" id="A0A3B0TL04"/>
<accession>A0A3B0TL04</accession>
<dbReference type="InterPro" id="IPR041492">
    <property type="entry name" value="HAD_2"/>
</dbReference>
<evidence type="ECO:0008006" key="2">
    <source>
        <dbReference type="Google" id="ProtNLM"/>
    </source>
</evidence>
<dbReference type="PRINTS" id="PR00413">
    <property type="entry name" value="HADHALOGNASE"/>
</dbReference>
<organism evidence="1">
    <name type="scientific">hydrothermal vent metagenome</name>
    <dbReference type="NCBI Taxonomy" id="652676"/>
    <lineage>
        <taxon>unclassified sequences</taxon>
        <taxon>metagenomes</taxon>
        <taxon>ecological metagenomes</taxon>
    </lineage>
</organism>
<dbReference type="Pfam" id="PF13419">
    <property type="entry name" value="HAD_2"/>
    <property type="match status" value="1"/>
</dbReference>
<dbReference type="PANTHER" id="PTHR43434:SF1">
    <property type="entry name" value="PHOSPHOGLYCOLATE PHOSPHATASE"/>
    <property type="match status" value="1"/>
</dbReference>
<dbReference type="InterPro" id="IPR023198">
    <property type="entry name" value="PGP-like_dom2"/>
</dbReference>
<dbReference type="Gene3D" id="3.40.50.1000">
    <property type="entry name" value="HAD superfamily/HAD-like"/>
    <property type="match status" value="1"/>
</dbReference>
<name>A0A3B0TL04_9ZZZZ</name>
<evidence type="ECO:0000313" key="1">
    <source>
        <dbReference type="EMBL" id="VAW19361.1"/>
    </source>
</evidence>
<dbReference type="PANTHER" id="PTHR43434">
    <property type="entry name" value="PHOSPHOGLYCOLATE PHOSPHATASE"/>
    <property type="match status" value="1"/>
</dbReference>
<dbReference type="InterPro" id="IPR036412">
    <property type="entry name" value="HAD-like_sf"/>
</dbReference>
<protein>
    <recommendedName>
        <fullName evidence="2">Phosphoglycolate phosphatase</fullName>
    </recommendedName>
</protein>
<dbReference type="GO" id="GO:0006281">
    <property type="term" value="P:DNA repair"/>
    <property type="evidence" value="ECO:0007669"/>
    <property type="project" value="TreeGrafter"/>
</dbReference>
<dbReference type="InterPro" id="IPR023214">
    <property type="entry name" value="HAD_sf"/>
</dbReference>
<sequence length="216" mass="24058">MAKIQLIIFDLDGTLVDAYAAVASSLNYSLKLVGCPPIDDDTIKRSVGWGDRNLLARFVPKEILEQALSTYRQHHKEALITGTKFLPNAERVLRKLKEEKYLLAIASNRPKPFTNIILKYLNVLDCFDVVLCADEVAHPKPAVDILLEVLSRLQMSKDQTLYVGDMPIDVQAAKAADLRAVTVATGSCTQQELLEAKPFKMLEQVGELLDFLSESQ</sequence>
<dbReference type="EMBL" id="UOEN01000466">
    <property type="protein sequence ID" value="VAW19361.1"/>
    <property type="molecule type" value="Genomic_DNA"/>
</dbReference>
<gene>
    <name evidence="1" type="ORF">MNBD_BACTEROID05-923</name>
</gene>
<dbReference type="SUPFAM" id="SSF56784">
    <property type="entry name" value="HAD-like"/>
    <property type="match status" value="1"/>
</dbReference>